<dbReference type="PANTHER" id="PTHR12203:SF35">
    <property type="entry name" value="PROTEIN O-GLUCOSYLTRANSFERASE 1"/>
    <property type="match status" value="1"/>
</dbReference>
<feature type="domain" description="Glycosyl transferase CAP10" evidence="4">
    <location>
        <begin position="175"/>
        <end position="431"/>
    </location>
</feature>
<feature type="chain" id="PRO_5032556947" description="Glycosyl transferase CAP10 domain-containing protein" evidence="3">
    <location>
        <begin position="29"/>
        <end position="447"/>
    </location>
</feature>
<gene>
    <name evidence="5" type="ORF">HYH03_011899</name>
</gene>
<dbReference type="EMBL" id="JAEHOE010000071">
    <property type="protein sequence ID" value="KAG2489619.1"/>
    <property type="molecule type" value="Genomic_DNA"/>
</dbReference>
<dbReference type="InterPro" id="IPR051091">
    <property type="entry name" value="O-Glucosyltr/Glycosyltrsf_90"/>
</dbReference>
<evidence type="ECO:0000313" key="5">
    <source>
        <dbReference type="EMBL" id="KAG2489619.1"/>
    </source>
</evidence>
<evidence type="ECO:0000256" key="2">
    <source>
        <dbReference type="ARBA" id="ARBA00022679"/>
    </source>
</evidence>
<dbReference type="Pfam" id="PF05686">
    <property type="entry name" value="Glyco_transf_90"/>
    <property type="match status" value="1"/>
</dbReference>
<keyword evidence="6" id="KW-1185">Reference proteome</keyword>
<comment type="caution">
    <text evidence="5">The sequence shown here is derived from an EMBL/GenBank/DDBJ whole genome shotgun (WGS) entry which is preliminary data.</text>
</comment>
<keyword evidence="2" id="KW-0808">Transferase</keyword>
<proteinExistence type="inferred from homology"/>
<protein>
    <recommendedName>
        <fullName evidence="4">Glycosyl transferase CAP10 domain-containing protein</fullName>
    </recommendedName>
</protein>
<keyword evidence="3" id="KW-0732">Signal</keyword>
<feature type="signal peptide" evidence="3">
    <location>
        <begin position="1"/>
        <end position="28"/>
    </location>
</feature>
<dbReference type="GO" id="GO:0016740">
    <property type="term" value="F:transferase activity"/>
    <property type="evidence" value="ECO:0007669"/>
    <property type="project" value="UniProtKB-KW"/>
</dbReference>
<sequence length="447" mass="50917">MPLSVASMAVPRRLGILGMLVAVMAVAASHEEAAEAEQGPEQGPPKHYLAALRETYPTHNWSRPVQKARSPTKAVPIGESDLSQLYEDNLSADLIIWRERAEREGLLAMEALLKWARAVTKDTGTKKLVVIREGRLVFPLEKDQVTNYPCPGKCQNLMELALTALREWVEADPSAWPQVAFVLNVADGSLCSRKVTHGLSLAKEGCPVPPLSYIKAWGHGGKDGDILVPMMPDGLANWTLYNFPWGEKIDRAVFRGHNYCHSRRFAYARDHCSRYYLVYKAQSSKDWQQFIDVGTISPKVVWRGTPIAPSPYLPTEEEARFRYTLALDGITASSRLAKLLTVNSVVIKQASPWIEWYYRSLYPQVHYIPFWEHSQNDLMCIMELLRKQADDIQEEIARNGQGFAYRYLRPEARRQYWLQALTEYRKLFGEDMEDYVGKQKPPHLPPE</sequence>
<evidence type="ECO:0000256" key="3">
    <source>
        <dbReference type="SAM" id="SignalP"/>
    </source>
</evidence>
<name>A0A835Y1Y7_9CHLO</name>
<evidence type="ECO:0000259" key="4">
    <source>
        <dbReference type="SMART" id="SM00672"/>
    </source>
</evidence>
<dbReference type="AlphaFoldDB" id="A0A835Y1Y7"/>
<accession>A0A835Y1Y7</accession>
<dbReference type="PANTHER" id="PTHR12203">
    <property type="entry name" value="KDEL LYS-ASP-GLU-LEU CONTAINING - RELATED"/>
    <property type="match status" value="1"/>
</dbReference>
<evidence type="ECO:0000313" key="6">
    <source>
        <dbReference type="Proteomes" id="UP000612055"/>
    </source>
</evidence>
<dbReference type="SMART" id="SM00672">
    <property type="entry name" value="CAP10"/>
    <property type="match status" value="1"/>
</dbReference>
<comment type="similarity">
    <text evidence="1">Belongs to the glycosyltransferase 90 family.</text>
</comment>
<dbReference type="InterPro" id="IPR006598">
    <property type="entry name" value="CAP10"/>
</dbReference>
<dbReference type="OrthoDB" id="202415at2759"/>
<reference evidence="5" key="1">
    <citation type="journal article" date="2020" name="bioRxiv">
        <title>Comparative genomics of Chlamydomonas.</title>
        <authorList>
            <person name="Craig R.J."/>
            <person name="Hasan A.R."/>
            <person name="Ness R.W."/>
            <person name="Keightley P.D."/>
        </authorList>
    </citation>
    <scope>NUCLEOTIDE SEQUENCE</scope>
    <source>
        <strain evidence="5">CCAP 11/70</strain>
    </source>
</reference>
<organism evidence="5 6">
    <name type="scientific">Edaphochlamys debaryana</name>
    <dbReference type="NCBI Taxonomy" id="47281"/>
    <lineage>
        <taxon>Eukaryota</taxon>
        <taxon>Viridiplantae</taxon>
        <taxon>Chlorophyta</taxon>
        <taxon>core chlorophytes</taxon>
        <taxon>Chlorophyceae</taxon>
        <taxon>CS clade</taxon>
        <taxon>Chlamydomonadales</taxon>
        <taxon>Chlamydomonadales incertae sedis</taxon>
        <taxon>Edaphochlamys</taxon>
    </lineage>
</organism>
<dbReference type="Proteomes" id="UP000612055">
    <property type="component" value="Unassembled WGS sequence"/>
</dbReference>
<evidence type="ECO:0000256" key="1">
    <source>
        <dbReference type="ARBA" id="ARBA00010118"/>
    </source>
</evidence>